<gene>
    <name evidence="5" type="ORF">POM88_046429</name>
</gene>
<reference evidence="5" key="1">
    <citation type="submission" date="2023-02" db="EMBL/GenBank/DDBJ databases">
        <title>Genome of toxic invasive species Heracleum sosnowskyi carries increased number of genes despite the absence of recent whole-genome duplications.</title>
        <authorList>
            <person name="Schelkunov M."/>
            <person name="Shtratnikova V."/>
            <person name="Makarenko M."/>
            <person name="Klepikova A."/>
            <person name="Omelchenko D."/>
            <person name="Novikova G."/>
            <person name="Obukhova E."/>
            <person name="Bogdanov V."/>
            <person name="Penin A."/>
            <person name="Logacheva M."/>
        </authorList>
    </citation>
    <scope>NUCLEOTIDE SEQUENCE</scope>
    <source>
        <strain evidence="5">Hsosn_3</strain>
        <tissue evidence="5">Leaf</tissue>
    </source>
</reference>
<evidence type="ECO:0000256" key="3">
    <source>
        <dbReference type="SAM" id="SignalP"/>
    </source>
</evidence>
<keyword evidence="2" id="KW-0067">ATP-binding</keyword>
<feature type="chain" id="PRO_5042175081" description="Protein kinase domain-containing protein" evidence="3">
    <location>
        <begin position="19"/>
        <end position="474"/>
    </location>
</feature>
<dbReference type="GO" id="GO:0004674">
    <property type="term" value="F:protein serine/threonine kinase activity"/>
    <property type="evidence" value="ECO:0007669"/>
    <property type="project" value="TreeGrafter"/>
</dbReference>
<dbReference type="PANTHER" id="PTHR27005:SF515">
    <property type="entry name" value="WALL-ASSOCIATED RECEPTOR KINASE-LIKE 10-RELATED"/>
    <property type="match status" value="1"/>
</dbReference>
<dbReference type="InterPro" id="IPR011009">
    <property type="entry name" value="Kinase-like_dom_sf"/>
</dbReference>
<protein>
    <recommendedName>
        <fullName evidence="4">Protein kinase domain-containing protein</fullName>
    </recommendedName>
</protein>
<dbReference type="GO" id="GO:0005524">
    <property type="term" value="F:ATP binding"/>
    <property type="evidence" value="ECO:0007669"/>
    <property type="project" value="UniProtKB-KW"/>
</dbReference>
<evidence type="ECO:0000259" key="4">
    <source>
        <dbReference type="PROSITE" id="PS50011"/>
    </source>
</evidence>
<dbReference type="AlphaFoldDB" id="A0AAD8H6X2"/>
<dbReference type="GO" id="GO:0007166">
    <property type="term" value="P:cell surface receptor signaling pathway"/>
    <property type="evidence" value="ECO:0007669"/>
    <property type="project" value="InterPro"/>
</dbReference>
<proteinExistence type="predicted"/>
<dbReference type="PANTHER" id="PTHR27005">
    <property type="entry name" value="WALL-ASSOCIATED RECEPTOR KINASE-LIKE 21"/>
    <property type="match status" value="1"/>
</dbReference>
<keyword evidence="1" id="KW-0547">Nucleotide-binding</keyword>
<feature type="signal peptide" evidence="3">
    <location>
        <begin position="1"/>
        <end position="18"/>
    </location>
</feature>
<dbReference type="PROSITE" id="PS50011">
    <property type="entry name" value="PROTEIN_KINASE_DOM"/>
    <property type="match status" value="1"/>
</dbReference>
<reference evidence="5" key="2">
    <citation type="submission" date="2023-05" db="EMBL/GenBank/DDBJ databases">
        <authorList>
            <person name="Schelkunov M.I."/>
        </authorList>
    </citation>
    <scope>NUCLEOTIDE SEQUENCE</scope>
    <source>
        <strain evidence="5">Hsosn_3</strain>
        <tissue evidence="5">Leaf</tissue>
    </source>
</reference>
<dbReference type="GO" id="GO:0005886">
    <property type="term" value="C:plasma membrane"/>
    <property type="evidence" value="ECO:0007669"/>
    <property type="project" value="TreeGrafter"/>
</dbReference>
<evidence type="ECO:0000313" key="6">
    <source>
        <dbReference type="Proteomes" id="UP001237642"/>
    </source>
</evidence>
<evidence type="ECO:0000256" key="2">
    <source>
        <dbReference type="ARBA" id="ARBA00022840"/>
    </source>
</evidence>
<evidence type="ECO:0000256" key="1">
    <source>
        <dbReference type="ARBA" id="ARBA00022741"/>
    </source>
</evidence>
<dbReference type="Gene3D" id="1.10.510.10">
    <property type="entry name" value="Transferase(Phosphotransferase) domain 1"/>
    <property type="match status" value="1"/>
</dbReference>
<accession>A0AAD8H6X2</accession>
<dbReference type="SUPFAM" id="SSF56112">
    <property type="entry name" value="Protein kinase-like (PK-like)"/>
    <property type="match status" value="1"/>
</dbReference>
<name>A0AAD8H6X2_9APIA</name>
<dbReference type="Proteomes" id="UP001237642">
    <property type="component" value="Unassembled WGS sequence"/>
</dbReference>
<keyword evidence="6" id="KW-1185">Reference proteome</keyword>
<dbReference type="EMBL" id="JAUIZM010000010">
    <property type="protein sequence ID" value="KAK1361955.1"/>
    <property type="molecule type" value="Genomic_DNA"/>
</dbReference>
<feature type="domain" description="Protein kinase" evidence="4">
    <location>
        <begin position="1"/>
        <end position="240"/>
    </location>
</feature>
<organism evidence="5 6">
    <name type="scientific">Heracleum sosnowskyi</name>
    <dbReference type="NCBI Taxonomy" id="360622"/>
    <lineage>
        <taxon>Eukaryota</taxon>
        <taxon>Viridiplantae</taxon>
        <taxon>Streptophyta</taxon>
        <taxon>Embryophyta</taxon>
        <taxon>Tracheophyta</taxon>
        <taxon>Spermatophyta</taxon>
        <taxon>Magnoliopsida</taxon>
        <taxon>eudicotyledons</taxon>
        <taxon>Gunneridae</taxon>
        <taxon>Pentapetalae</taxon>
        <taxon>asterids</taxon>
        <taxon>campanulids</taxon>
        <taxon>Apiales</taxon>
        <taxon>Apiaceae</taxon>
        <taxon>Apioideae</taxon>
        <taxon>apioid superclade</taxon>
        <taxon>Tordylieae</taxon>
        <taxon>Tordyliinae</taxon>
        <taxon>Heracleum</taxon>
    </lineage>
</organism>
<dbReference type="InterPro" id="IPR045274">
    <property type="entry name" value="WAK-like"/>
</dbReference>
<keyword evidence="3" id="KW-0732">Signal</keyword>
<sequence>MAIQLVLLLMSLIQEASAQGSSLAKPRCQQTRGSLKIVCDVRLRVATEVAGALSYLHSAASIPVYHRDIKSTDILLDKYRAKMADFGTSRTLSIDKTHLATRVQSTFGQKSILEPRPEDEVQQHILFWRSVLDILDPQIRQEGGKKEIIAVANLAYRCLNLNGRDRAVFDKHYRTLHIEVELWCLNHINITALHTPYSQTMIYLMASLKTTIIICILLDHDKRMTTSQIVKSNTSLHVLVLMVPLTAILAVQLRSSSSCVEVKKSSGFWKIGNFSKKNRGNESDEKTEFSMADFMAVSRSWSLCSFRGSSFNDPDQENSEFAVSSAKVSDVYFPQCLSLEPSTIQLGLRKPLPKFRNAYKLQLSAVFFGDCNHRGRDRDRKRNKMSRIWSACKRVPQYFNENRTAKRLLSIAIYGTMGSGFWICSGLRPPPPLPSPELQMLMLQSEHRRVHPDYQSYPLVRPVRRPRPLPPHDD</sequence>
<dbReference type="Pfam" id="PF00069">
    <property type="entry name" value="Pkinase"/>
    <property type="match status" value="1"/>
</dbReference>
<evidence type="ECO:0000313" key="5">
    <source>
        <dbReference type="EMBL" id="KAK1361955.1"/>
    </source>
</evidence>
<dbReference type="InterPro" id="IPR000719">
    <property type="entry name" value="Prot_kinase_dom"/>
</dbReference>
<comment type="caution">
    <text evidence="5">The sequence shown here is derived from an EMBL/GenBank/DDBJ whole genome shotgun (WGS) entry which is preliminary data.</text>
</comment>